<proteinExistence type="predicted"/>
<gene>
    <name evidence="2" type="ORF">SUH3_06010</name>
</gene>
<reference evidence="2 3" key="1">
    <citation type="submission" date="2014-01" db="EMBL/GenBank/DDBJ databases">
        <title>Sulfitobacter sp. H3 (MCCC 1A00686) Genome Sequencing.</title>
        <authorList>
            <person name="Lai Q."/>
            <person name="Hong Z."/>
        </authorList>
    </citation>
    <scope>NUCLEOTIDE SEQUENCE [LARGE SCALE GENOMIC DNA]</scope>
    <source>
        <strain evidence="2 3">H3</strain>
    </source>
</reference>
<sequence>MRPVLHTDLRDAARALMAVPARLRADQCRRMLKEATWADKYARRTGRPHPLWGNGTLSDAARKRVLAAEPTLDDSGYCDCLALVLLGLRDRLGQVRDGF</sequence>
<dbReference type="EMBL" id="JAMD01000012">
    <property type="protein sequence ID" value="KEJ94582.1"/>
    <property type="molecule type" value="Genomic_DNA"/>
</dbReference>
<evidence type="ECO:0000313" key="2">
    <source>
        <dbReference type="EMBL" id="KEJ94582.1"/>
    </source>
</evidence>
<keyword evidence="3" id="KW-1185">Reference proteome</keyword>
<accession>A0A073JA46</accession>
<dbReference type="Proteomes" id="UP000027746">
    <property type="component" value="Unassembled WGS sequence"/>
</dbReference>
<evidence type="ECO:0000259" key="1">
    <source>
        <dbReference type="Pfam" id="PF24891"/>
    </source>
</evidence>
<name>A0A073JA46_9RHOB</name>
<dbReference type="Pfam" id="PF24891">
    <property type="entry name" value="DUF7742"/>
    <property type="match status" value="1"/>
</dbReference>
<evidence type="ECO:0000313" key="3">
    <source>
        <dbReference type="Proteomes" id="UP000027746"/>
    </source>
</evidence>
<dbReference type="AlphaFoldDB" id="A0A073JA46"/>
<feature type="domain" description="DUF7742" evidence="1">
    <location>
        <begin position="2"/>
        <end position="86"/>
    </location>
</feature>
<dbReference type="GeneID" id="68869720"/>
<comment type="caution">
    <text evidence="2">The sequence shown here is derived from an EMBL/GenBank/DDBJ whole genome shotgun (WGS) entry which is preliminary data.</text>
</comment>
<organism evidence="2 3">
    <name type="scientific">Pseudosulfitobacter pseudonitzschiae</name>
    <dbReference type="NCBI Taxonomy" id="1402135"/>
    <lineage>
        <taxon>Bacteria</taxon>
        <taxon>Pseudomonadati</taxon>
        <taxon>Pseudomonadota</taxon>
        <taxon>Alphaproteobacteria</taxon>
        <taxon>Rhodobacterales</taxon>
        <taxon>Roseobacteraceae</taxon>
        <taxon>Pseudosulfitobacter</taxon>
    </lineage>
</organism>
<dbReference type="InterPro" id="IPR056644">
    <property type="entry name" value="DUF7742"/>
</dbReference>
<dbReference type="RefSeq" id="WP_051694598.1">
    <property type="nucleotide sequence ID" value="NZ_CP054599.1"/>
</dbReference>
<dbReference type="OrthoDB" id="7863415at2"/>
<protein>
    <recommendedName>
        <fullName evidence="1">DUF7742 domain-containing protein</fullName>
    </recommendedName>
</protein>